<dbReference type="PATRIC" id="fig|570156.3.peg.184"/>
<protein>
    <submittedName>
        <fullName evidence="1">Uncharacterized protein</fullName>
    </submittedName>
</protein>
<evidence type="ECO:0000313" key="1">
    <source>
        <dbReference type="EMBL" id="KPM85385.1"/>
    </source>
</evidence>
<proteinExistence type="predicted"/>
<comment type="caution">
    <text evidence="1">The sequence shown here is derived from an EMBL/GenBank/DDBJ whole genome shotgun (WGS) entry which is preliminary data.</text>
</comment>
<dbReference type="AlphaFoldDB" id="A0A0P7EJX9"/>
<sequence length="210" mass="24040">MSKPTSQSEHSQQAEIWQTDAERALYAQLCNAFYAREIPRLVDEPDTARLKRLLASLPYYIERLAMRIVSGDAPLQLDSQNGSWLEKQKTTPPVYNKKDSKDFYSQHAKRGLIVPVLINDEQCTTVRIDSLDQVSDNKVHCNELGWFDTSGESLESTHIQLLKPAKAVMAAACCGHQWQFNKRITPKRLSLREMLLASNINWRNLKRPLT</sequence>
<reference evidence="1 2" key="1">
    <citation type="submission" date="2015-09" db="EMBL/GenBank/DDBJ databases">
        <title>Draft Genome Sequence of Pseudoalteromonas lipolytica UCD-48B.</title>
        <authorList>
            <person name="Krusor M."/>
            <person name="Coil D.A."/>
            <person name="Lang J.M."/>
            <person name="Eisen J.A."/>
            <person name="Alexiev A."/>
        </authorList>
    </citation>
    <scope>NUCLEOTIDE SEQUENCE [LARGE SCALE GENOMIC DNA]</scope>
    <source>
        <strain evidence="1 2">UCD-48B</strain>
    </source>
</reference>
<name>A0A0P7EJX9_9GAMM</name>
<accession>A0A0P7EJX9</accession>
<organism evidence="1 2">
    <name type="scientific">Pseudoalteromonas lipolytica</name>
    <dbReference type="NCBI Taxonomy" id="570156"/>
    <lineage>
        <taxon>Bacteria</taxon>
        <taxon>Pseudomonadati</taxon>
        <taxon>Pseudomonadota</taxon>
        <taxon>Gammaproteobacteria</taxon>
        <taxon>Alteromonadales</taxon>
        <taxon>Pseudoalteromonadaceae</taxon>
        <taxon>Pseudoalteromonas</taxon>
    </lineage>
</organism>
<gene>
    <name evidence="1" type="ORF">AOG27_00930</name>
</gene>
<evidence type="ECO:0000313" key="2">
    <source>
        <dbReference type="Proteomes" id="UP000050378"/>
    </source>
</evidence>
<dbReference type="Proteomes" id="UP000050378">
    <property type="component" value="Unassembled WGS sequence"/>
</dbReference>
<dbReference type="EMBL" id="LJTC01000001">
    <property type="protein sequence ID" value="KPM85385.1"/>
    <property type="molecule type" value="Genomic_DNA"/>
</dbReference>
<dbReference type="STRING" id="570156.AOG27_00930"/>
<dbReference type="OrthoDB" id="6321522at2"/>
<dbReference type="RefSeq" id="WP_054551138.1">
    <property type="nucleotide sequence ID" value="NZ_LJTC01000001.1"/>
</dbReference>